<gene>
    <name evidence="2" type="ORF">TNIN_43031</name>
</gene>
<proteinExistence type="predicted"/>
<keyword evidence="1" id="KW-0472">Membrane</keyword>
<evidence type="ECO:0008006" key="4">
    <source>
        <dbReference type="Google" id="ProtNLM"/>
    </source>
</evidence>
<comment type="caution">
    <text evidence="2">The sequence shown here is derived from an EMBL/GenBank/DDBJ whole genome shotgun (WGS) entry which is preliminary data.</text>
</comment>
<evidence type="ECO:0000313" key="3">
    <source>
        <dbReference type="Proteomes" id="UP000886998"/>
    </source>
</evidence>
<reference evidence="2" key="1">
    <citation type="submission" date="2020-08" db="EMBL/GenBank/DDBJ databases">
        <title>Multicomponent nature underlies the extraordinary mechanical properties of spider dragline silk.</title>
        <authorList>
            <person name="Kono N."/>
            <person name="Nakamura H."/>
            <person name="Mori M."/>
            <person name="Yoshida Y."/>
            <person name="Ohtoshi R."/>
            <person name="Malay A.D."/>
            <person name="Moran D.A.P."/>
            <person name="Tomita M."/>
            <person name="Numata K."/>
            <person name="Arakawa K."/>
        </authorList>
    </citation>
    <scope>NUCLEOTIDE SEQUENCE</scope>
</reference>
<evidence type="ECO:0000256" key="1">
    <source>
        <dbReference type="SAM" id="Phobius"/>
    </source>
</evidence>
<organism evidence="2 3">
    <name type="scientific">Trichonephila inaurata madagascariensis</name>
    <dbReference type="NCBI Taxonomy" id="2747483"/>
    <lineage>
        <taxon>Eukaryota</taxon>
        <taxon>Metazoa</taxon>
        <taxon>Ecdysozoa</taxon>
        <taxon>Arthropoda</taxon>
        <taxon>Chelicerata</taxon>
        <taxon>Arachnida</taxon>
        <taxon>Araneae</taxon>
        <taxon>Araneomorphae</taxon>
        <taxon>Entelegynae</taxon>
        <taxon>Araneoidea</taxon>
        <taxon>Nephilidae</taxon>
        <taxon>Trichonephila</taxon>
        <taxon>Trichonephila inaurata</taxon>
    </lineage>
</organism>
<keyword evidence="3" id="KW-1185">Reference proteome</keyword>
<protein>
    <recommendedName>
        <fullName evidence="4">Transmembrane protein</fullName>
    </recommendedName>
</protein>
<evidence type="ECO:0000313" key="2">
    <source>
        <dbReference type="EMBL" id="GFY75528.1"/>
    </source>
</evidence>
<sequence length="107" mass="12328">MMEMAQNQIDMDVRNPQRLEQKVVWVFRVLPFGLCIVGFGNSIGLLKFLNFWTAQTKRFWDEGFVARILGGRMEKSEILQSKSSSGIKGPKFFSIDITEDFKSISLF</sequence>
<dbReference type="Proteomes" id="UP000886998">
    <property type="component" value="Unassembled WGS sequence"/>
</dbReference>
<dbReference type="AlphaFoldDB" id="A0A8X7CP49"/>
<keyword evidence="1" id="KW-1133">Transmembrane helix</keyword>
<feature type="transmembrane region" description="Helical" evidence="1">
    <location>
        <begin position="25"/>
        <end position="49"/>
    </location>
</feature>
<keyword evidence="1" id="KW-0812">Transmembrane</keyword>
<accession>A0A8X7CP49</accession>
<name>A0A8X7CP49_9ARAC</name>
<dbReference type="EMBL" id="BMAV01021460">
    <property type="protein sequence ID" value="GFY75528.1"/>
    <property type="molecule type" value="Genomic_DNA"/>
</dbReference>